<dbReference type="AlphaFoldDB" id="A0A9P1I9S6"/>
<proteinExistence type="predicted"/>
<dbReference type="Proteomes" id="UP001152747">
    <property type="component" value="Unassembled WGS sequence"/>
</dbReference>
<organism evidence="2 3">
    <name type="scientific">Caenorhabditis angaria</name>
    <dbReference type="NCBI Taxonomy" id="860376"/>
    <lineage>
        <taxon>Eukaryota</taxon>
        <taxon>Metazoa</taxon>
        <taxon>Ecdysozoa</taxon>
        <taxon>Nematoda</taxon>
        <taxon>Chromadorea</taxon>
        <taxon>Rhabditida</taxon>
        <taxon>Rhabditina</taxon>
        <taxon>Rhabditomorpha</taxon>
        <taxon>Rhabditoidea</taxon>
        <taxon>Rhabditidae</taxon>
        <taxon>Peloderinae</taxon>
        <taxon>Caenorhabditis</taxon>
    </lineage>
</organism>
<evidence type="ECO:0000313" key="3">
    <source>
        <dbReference type="Proteomes" id="UP001152747"/>
    </source>
</evidence>
<feature type="compositionally biased region" description="Low complexity" evidence="1">
    <location>
        <begin position="243"/>
        <end position="266"/>
    </location>
</feature>
<gene>
    <name evidence="2" type="ORF">CAMP_LOCUS3578</name>
</gene>
<sequence>MLFGKRNILGNLFNDVQCTPQHQQQKRQSIFRKFSMLSSRRSIDSLSSTLSSPRTPSPRGTFSATNSCELTIVAALQGHILTVDEMRFCALEIGNLSDAEKLKLLTFLKSESSAIIENNALKSFQCASLNSLLLENLEILDGLWEIIVDVVIPNLQSIIYTLSEVDASFDVQKWIFTAFRDRVLAKLLQDVQSEIPKLKSMLTVIMVETDDNLNPTTRSKFDICLGKSRKTKKPLEKTRSKTDSCLASTSSSPTKSKSVTWSTFSS</sequence>
<dbReference type="EMBL" id="CANHGI010000002">
    <property type="protein sequence ID" value="CAI5440941.1"/>
    <property type="molecule type" value="Genomic_DNA"/>
</dbReference>
<protein>
    <submittedName>
        <fullName evidence="2">Uncharacterized protein</fullName>
    </submittedName>
</protein>
<evidence type="ECO:0000256" key="1">
    <source>
        <dbReference type="SAM" id="MobiDB-lite"/>
    </source>
</evidence>
<feature type="compositionally biased region" description="Basic and acidic residues" evidence="1">
    <location>
        <begin position="233"/>
        <end position="242"/>
    </location>
</feature>
<reference evidence="2" key="1">
    <citation type="submission" date="2022-11" db="EMBL/GenBank/DDBJ databases">
        <authorList>
            <person name="Kikuchi T."/>
        </authorList>
    </citation>
    <scope>NUCLEOTIDE SEQUENCE</scope>
    <source>
        <strain evidence="2">PS1010</strain>
    </source>
</reference>
<dbReference type="OrthoDB" id="2290221at2759"/>
<evidence type="ECO:0000313" key="2">
    <source>
        <dbReference type="EMBL" id="CAI5440941.1"/>
    </source>
</evidence>
<feature type="region of interest" description="Disordered" evidence="1">
    <location>
        <begin position="230"/>
        <end position="266"/>
    </location>
</feature>
<comment type="caution">
    <text evidence="2">The sequence shown here is derived from an EMBL/GenBank/DDBJ whole genome shotgun (WGS) entry which is preliminary data.</text>
</comment>
<accession>A0A9P1I9S6</accession>
<keyword evidence="3" id="KW-1185">Reference proteome</keyword>
<name>A0A9P1I9S6_9PELO</name>